<keyword evidence="7" id="KW-1185">Reference proteome</keyword>
<evidence type="ECO:0000256" key="1">
    <source>
        <dbReference type="ARBA" id="ARBA00022679"/>
    </source>
</evidence>
<protein>
    <submittedName>
        <fullName evidence="6">GNAT family protein</fullName>
        <ecNumber evidence="6">2.-.-.-</ecNumber>
    </submittedName>
</protein>
<sequence length="233" mass="25937">MYNYFGRGAEKVSRPARGPRDPSHPGWPESTSFVTLATGKRMRLRPLMSTDGPAWRELRLIDEAWLRPVEPTMSGTWESSHSILGWKGTFKNLRTLALQGTVVPMAIELEGDFVGQVTVGNIQHGSISEAWIGYWVASSFMGQGVATAACSLGTDHAFTRIGLHRLTATFLPHNPASGRVLELSGYREEGFLRKSLHIDGRWQDHHFVAQNVDDYPDSAVDRLIRAGRLLPEK</sequence>
<keyword evidence="2" id="KW-0012">Acyltransferase</keyword>
<evidence type="ECO:0000256" key="2">
    <source>
        <dbReference type="ARBA" id="ARBA00023315"/>
    </source>
</evidence>
<evidence type="ECO:0000256" key="4">
    <source>
        <dbReference type="SAM" id="MobiDB-lite"/>
    </source>
</evidence>
<dbReference type="RefSeq" id="WP_284825951.1">
    <property type="nucleotide sequence ID" value="NZ_CP126969.1"/>
</dbReference>
<dbReference type="Pfam" id="PF13302">
    <property type="entry name" value="Acetyltransf_3"/>
    <property type="match status" value="1"/>
</dbReference>
<dbReference type="PANTHER" id="PTHR43792:SF8">
    <property type="entry name" value="[RIBOSOMAL PROTEIN US5]-ALANINE N-ACETYLTRANSFERASE"/>
    <property type="match status" value="1"/>
</dbReference>
<evidence type="ECO:0000313" key="7">
    <source>
        <dbReference type="Proteomes" id="UP001225598"/>
    </source>
</evidence>
<evidence type="ECO:0000259" key="5">
    <source>
        <dbReference type="PROSITE" id="PS51186"/>
    </source>
</evidence>
<proteinExistence type="inferred from homology"/>
<comment type="similarity">
    <text evidence="3">Belongs to the acetyltransferase family. RimJ subfamily.</text>
</comment>
<feature type="region of interest" description="Disordered" evidence="4">
    <location>
        <begin position="1"/>
        <end position="31"/>
    </location>
</feature>
<accession>A0ABY8VFJ4</accession>
<feature type="compositionally biased region" description="Basic and acidic residues" evidence="4">
    <location>
        <begin position="8"/>
        <end position="23"/>
    </location>
</feature>
<dbReference type="InterPro" id="IPR051531">
    <property type="entry name" value="N-acetyltransferase"/>
</dbReference>
<keyword evidence="1 6" id="KW-0808">Transferase</keyword>
<dbReference type="InterPro" id="IPR016181">
    <property type="entry name" value="Acyl_CoA_acyltransferase"/>
</dbReference>
<reference evidence="6 7" key="1">
    <citation type="submission" date="2023-05" db="EMBL/GenBank/DDBJ databases">
        <title>Corynebacterium suedekumii sp. nov. and Corynebacterium breve sp. nov. isolated from raw cow's milk.</title>
        <authorList>
            <person name="Baer M.K."/>
            <person name="Mehl L."/>
            <person name="Hellmuth R."/>
            <person name="Marke G."/>
            <person name="Lipski A."/>
        </authorList>
    </citation>
    <scope>NUCLEOTIDE SEQUENCE [LARGE SCALE GENOMIC DNA]</scope>
    <source>
        <strain evidence="6 7">R4</strain>
    </source>
</reference>
<evidence type="ECO:0000256" key="3">
    <source>
        <dbReference type="ARBA" id="ARBA00038502"/>
    </source>
</evidence>
<dbReference type="SUPFAM" id="SSF55729">
    <property type="entry name" value="Acyl-CoA N-acyltransferases (Nat)"/>
    <property type="match status" value="1"/>
</dbReference>
<dbReference type="EMBL" id="CP126969">
    <property type="protein sequence ID" value="WIM68426.1"/>
    <property type="molecule type" value="Genomic_DNA"/>
</dbReference>
<name>A0ABY8VFJ4_9CORY</name>
<dbReference type="Proteomes" id="UP001225598">
    <property type="component" value="Chromosome"/>
</dbReference>
<evidence type="ECO:0000313" key="6">
    <source>
        <dbReference type="EMBL" id="WIM68426.1"/>
    </source>
</evidence>
<dbReference type="Gene3D" id="3.40.630.30">
    <property type="match status" value="1"/>
</dbReference>
<dbReference type="GO" id="GO:0016740">
    <property type="term" value="F:transferase activity"/>
    <property type="evidence" value="ECO:0007669"/>
    <property type="project" value="UniProtKB-KW"/>
</dbReference>
<gene>
    <name evidence="6" type="ORF">QP027_03240</name>
</gene>
<feature type="domain" description="N-acetyltransferase" evidence="5">
    <location>
        <begin position="42"/>
        <end position="213"/>
    </location>
</feature>
<dbReference type="PANTHER" id="PTHR43792">
    <property type="entry name" value="GNAT FAMILY, PUTATIVE (AFU_ORTHOLOGUE AFUA_3G00765)-RELATED-RELATED"/>
    <property type="match status" value="1"/>
</dbReference>
<dbReference type="InterPro" id="IPR000182">
    <property type="entry name" value="GNAT_dom"/>
</dbReference>
<dbReference type="PROSITE" id="PS51186">
    <property type="entry name" value="GNAT"/>
    <property type="match status" value="1"/>
</dbReference>
<dbReference type="EC" id="2.-.-.-" evidence="6"/>
<organism evidence="6 7">
    <name type="scientific">Corynebacterium breve</name>
    <dbReference type="NCBI Taxonomy" id="3049799"/>
    <lineage>
        <taxon>Bacteria</taxon>
        <taxon>Bacillati</taxon>
        <taxon>Actinomycetota</taxon>
        <taxon>Actinomycetes</taxon>
        <taxon>Mycobacteriales</taxon>
        <taxon>Corynebacteriaceae</taxon>
        <taxon>Corynebacterium</taxon>
    </lineage>
</organism>